<evidence type="ECO:0000259" key="5">
    <source>
        <dbReference type="PROSITE" id="PS51898"/>
    </source>
</evidence>
<evidence type="ECO:0000256" key="3">
    <source>
        <dbReference type="ARBA" id="ARBA00023172"/>
    </source>
</evidence>
<sequence>MDHFSVDEVYCEDVYGGDVPWVSPGPRAGVALVDAGTELLARFAGEQPALARLGEHDPWVALLAAGWLAGFRSVRTRRAYAGDLAAFTAWCAARGLGVLAARRVQVDLHVTGLLDAGAAASSVARRLSALSSFYRFCLAQDEHTALGSGVGGRVGAGLGVAGDPTVGVRRPAVDADHTATVGLSADQARALITAADTDPGPQRLRSAALVRLLLHTALRVDEALAADVTDLGAAPGRERTHHTLGVVRKGGRRAVVVLAPDTTAALEAHLERRAALAGVPRERLAGPLLATRTGGRLCQKDVWVLIRRLAHAGGISSWSTLSPHSLRHTAITLALDAGASLRDVQDYAGHRDPRTTRRYDHTRAALDRNAAYAVVSRLDAAAR</sequence>
<evidence type="ECO:0000256" key="2">
    <source>
        <dbReference type="ARBA" id="ARBA00023125"/>
    </source>
</evidence>
<dbReference type="Gene3D" id="1.10.150.130">
    <property type="match status" value="1"/>
</dbReference>
<reference evidence="7 8" key="1">
    <citation type="submission" date="2024-03" db="EMBL/GenBank/DDBJ databases">
        <title>Actinomycetospora sp. OC33-EN07, a novel actinomycete isolated from wild orchid (Aerides multiflora).</title>
        <authorList>
            <person name="Suriyachadkun C."/>
        </authorList>
    </citation>
    <scope>NUCLEOTIDE SEQUENCE [LARGE SCALE GENOMIC DNA]</scope>
    <source>
        <strain evidence="7 8">OC33-EN07</strain>
    </source>
</reference>
<dbReference type="Gene3D" id="1.10.443.10">
    <property type="entry name" value="Intergrase catalytic core"/>
    <property type="match status" value="1"/>
</dbReference>
<dbReference type="Pfam" id="PF02899">
    <property type="entry name" value="Phage_int_SAM_1"/>
    <property type="match status" value="1"/>
</dbReference>
<dbReference type="EMBL" id="JBBEGM010000025">
    <property type="protein sequence ID" value="MEJ2865978.1"/>
    <property type="molecule type" value="Genomic_DNA"/>
</dbReference>
<dbReference type="PROSITE" id="PS51898">
    <property type="entry name" value="TYR_RECOMBINASE"/>
    <property type="match status" value="1"/>
</dbReference>
<keyword evidence="8" id="KW-1185">Reference proteome</keyword>
<organism evidence="7 8">
    <name type="scientific">Actinomycetospora flava</name>
    <dbReference type="NCBI Taxonomy" id="3129232"/>
    <lineage>
        <taxon>Bacteria</taxon>
        <taxon>Bacillati</taxon>
        <taxon>Actinomycetota</taxon>
        <taxon>Actinomycetes</taxon>
        <taxon>Pseudonocardiales</taxon>
        <taxon>Pseudonocardiaceae</taxon>
        <taxon>Actinomycetospora</taxon>
    </lineage>
</organism>
<evidence type="ECO:0000313" key="8">
    <source>
        <dbReference type="Proteomes" id="UP001369736"/>
    </source>
</evidence>
<dbReference type="SUPFAM" id="SSF47823">
    <property type="entry name" value="lambda integrase-like, N-terminal domain"/>
    <property type="match status" value="1"/>
</dbReference>
<dbReference type="InterPro" id="IPR013762">
    <property type="entry name" value="Integrase-like_cat_sf"/>
</dbReference>
<dbReference type="RefSeq" id="WP_337707360.1">
    <property type="nucleotide sequence ID" value="NZ_JBBEGM010000025.1"/>
</dbReference>
<accession>A0ABU8MGB1</accession>
<dbReference type="SUPFAM" id="SSF56349">
    <property type="entry name" value="DNA breaking-rejoining enzymes"/>
    <property type="match status" value="1"/>
</dbReference>
<dbReference type="PANTHER" id="PTHR30349">
    <property type="entry name" value="PHAGE INTEGRASE-RELATED"/>
    <property type="match status" value="1"/>
</dbReference>
<gene>
    <name evidence="7" type="ORF">WCD58_32835</name>
</gene>
<keyword evidence="2 4" id="KW-0238">DNA-binding</keyword>
<protein>
    <submittedName>
        <fullName evidence="7">Tyrosine-type recombinase/integrase</fullName>
    </submittedName>
</protein>
<proteinExistence type="predicted"/>
<dbReference type="InterPro" id="IPR002104">
    <property type="entry name" value="Integrase_catalytic"/>
</dbReference>
<dbReference type="InterPro" id="IPR004107">
    <property type="entry name" value="Integrase_SAM-like_N"/>
</dbReference>
<dbReference type="Proteomes" id="UP001369736">
    <property type="component" value="Unassembled WGS sequence"/>
</dbReference>
<dbReference type="InterPro" id="IPR050090">
    <property type="entry name" value="Tyrosine_recombinase_XerCD"/>
</dbReference>
<dbReference type="PANTHER" id="PTHR30349:SF81">
    <property type="entry name" value="TYROSINE RECOMBINASE XERC"/>
    <property type="match status" value="1"/>
</dbReference>
<dbReference type="PROSITE" id="PS51900">
    <property type="entry name" value="CB"/>
    <property type="match status" value="1"/>
</dbReference>
<dbReference type="InterPro" id="IPR044068">
    <property type="entry name" value="CB"/>
</dbReference>
<comment type="caution">
    <text evidence="7">The sequence shown here is derived from an EMBL/GenBank/DDBJ whole genome shotgun (WGS) entry which is preliminary data.</text>
</comment>
<keyword evidence="1" id="KW-0229">DNA integration</keyword>
<feature type="domain" description="Core-binding (CB)" evidence="6">
    <location>
        <begin position="62"/>
        <end position="138"/>
    </location>
</feature>
<dbReference type="InterPro" id="IPR011010">
    <property type="entry name" value="DNA_brk_join_enz"/>
</dbReference>
<name>A0ABU8MGB1_9PSEU</name>
<dbReference type="Pfam" id="PF00589">
    <property type="entry name" value="Phage_integrase"/>
    <property type="match status" value="1"/>
</dbReference>
<dbReference type="InterPro" id="IPR010998">
    <property type="entry name" value="Integrase_recombinase_N"/>
</dbReference>
<evidence type="ECO:0000256" key="1">
    <source>
        <dbReference type="ARBA" id="ARBA00022908"/>
    </source>
</evidence>
<evidence type="ECO:0000259" key="6">
    <source>
        <dbReference type="PROSITE" id="PS51900"/>
    </source>
</evidence>
<evidence type="ECO:0000256" key="4">
    <source>
        <dbReference type="PROSITE-ProRule" id="PRU01248"/>
    </source>
</evidence>
<evidence type="ECO:0000313" key="7">
    <source>
        <dbReference type="EMBL" id="MEJ2865978.1"/>
    </source>
</evidence>
<feature type="domain" description="Tyr recombinase" evidence="5">
    <location>
        <begin position="178"/>
        <end position="372"/>
    </location>
</feature>
<keyword evidence="3" id="KW-0233">DNA recombination</keyword>